<evidence type="ECO:0000259" key="2">
    <source>
        <dbReference type="PROSITE" id="PS51077"/>
    </source>
</evidence>
<gene>
    <name evidence="4" type="ORF">JJQ90_16605</name>
</gene>
<dbReference type="EMBL" id="JAERQM010000005">
    <property type="protein sequence ID" value="MBU8545345.1"/>
    <property type="molecule type" value="Genomic_DNA"/>
</dbReference>
<name>A0ABS6H9F5_9PROT</name>
<dbReference type="PROSITE" id="PS51077">
    <property type="entry name" value="HTH_ICLR"/>
    <property type="match status" value="1"/>
</dbReference>
<sequence>MDSDLNPAAPSAPPARDGAQTIHRVAALLREIAAARGQSASLGALAVATGLARPTVHRILQALVGEQMLAQEASGKTYRPGPLLYELGLAAAPRLDLRALCRPSLERLAEQSGDSVYLTIRSGEDALCLDRCEGTFPIKALPLEIGNRRPLGVGAGALAVLAGMPPAEAELALAGNAVRFPRYRLTDAKVREALEQARRDGYSVSTGRFVARYRGVAAPVPVPPHRGVPAASLSVVAISERLAPPRLERVARLLLREAAALAVLLTRSALADGRAI</sequence>
<keyword evidence="1" id="KW-0238">DNA-binding</keyword>
<feature type="domain" description="HTH iclR-type" evidence="2">
    <location>
        <begin position="19"/>
        <end position="82"/>
    </location>
</feature>
<accession>A0ABS6H9F5</accession>
<dbReference type="InterPro" id="IPR050707">
    <property type="entry name" value="HTH_MetabolicPath_Reg"/>
</dbReference>
<dbReference type="InterPro" id="IPR014757">
    <property type="entry name" value="Tscrpt_reg_IclR_C"/>
</dbReference>
<reference evidence="4 5" key="1">
    <citation type="submission" date="2021-01" db="EMBL/GenBank/DDBJ databases">
        <title>Roseomonas sp. nov, a bacterium isolated from an oil production mixture in Yumen Oilfield.</title>
        <authorList>
            <person name="Wu D."/>
        </authorList>
    </citation>
    <scope>NUCLEOTIDE SEQUENCE [LARGE SCALE GENOMIC DNA]</scope>
    <source>
        <strain evidence="4 5">ROY-5-3</strain>
    </source>
</reference>
<dbReference type="RefSeq" id="WP_216877363.1">
    <property type="nucleotide sequence ID" value="NZ_JAERQM010000005.1"/>
</dbReference>
<dbReference type="Pfam" id="PF01614">
    <property type="entry name" value="IclR_C"/>
    <property type="match status" value="1"/>
</dbReference>
<dbReference type="SMART" id="SM00346">
    <property type="entry name" value="HTH_ICLR"/>
    <property type="match status" value="1"/>
</dbReference>
<feature type="domain" description="IclR-ED" evidence="3">
    <location>
        <begin position="83"/>
        <end position="267"/>
    </location>
</feature>
<dbReference type="Pfam" id="PF09339">
    <property type="entry name" value="HTH_IclR"/>
    <property type="match status" value="1"/>
</dbReference>
<evidence type="ECO:0000313" key="4">
    <source>
        <dbReference type="EMBL" id="MBU8545345.1"/>
    </source>
</evidence>
<comment type="caution">
    <text evidence="4">The sequence shown here is derived from an EMBL/GenBank/DDBJ whole genome shotgun (WGS) entry which is preliminary data.</text>
</comment>
<protein>
    <submittedName>
        <fullName evidence="4">IclR family transcriptional regulator</fullName>
    </submittedName>
</protein>
<proteinExistence type="predicted"/>
<evidence type="ECO:0000313" key="5">
    <source>
        <dbReference type="Proteomes" id="UP000689967"/>
    </source>
</evidence>
<dbReference type="InterPro" id="IPR005471">
    <property type="entry name" value="Tscrpt_reg_IclR_N"/>
</dbReference>
<dbReference type="PROSITE" id="PS51078">
    <property type="entry name" value="ICLR_ED"/>
    <property type="match status" value="1"/>
</dbReference>
<dbReference type="PANTHER" id="PTHR30136:SF39">
    <property type="entry name" value="TRANSCRIPTIONAL REGULATORY PROTEIN"/>
    <property type="match status" value="1"/>
</dbReference>
<keyword evidence="5" id="KW-1185">Reference proteome</keyword>
<evidence type="ECO:0000256" key="1">
    <source>
        <dbReference type="ARBA" id="ARBA00023125"/>
    </source>
</evidence>
<dbReference type="Proteomes" id="UP000689967">
    <property type="component" value="Unassembled WGS sequence"/>
</dbReference>
<evidence type="ECO:0000259" key="3">
    <source>
        <dbReference type="PROSITE" id="PS51078"/>
    </source>
</evidence>
<organism evidence="4 5">
    <name type="scientific">Falsiroseomonas oleicola</name>
    <dbReference type="NCBI Taxonomy" id="2801474"/>
    <lineage>
        <taxon>Bacteria</taxon>
        <taxon>Pseudomonadati</taxon>
        <taxon>Pseudomonadota</taxon>
        <taxon>Alphaproteobacteria</taxon>
        <taxon>Acetobacterales</taxon>
        <taxon>Roseomonadaceae</taxon>
        <taxon>Falsiroseomonas</taxon>
    </lineage>
</organism>
<dbReference type="PANTHER" id="PTHR30136">
    <property type="entry name" value="HELIX-TURN-HELIX TRANSCRIPTIONAL REGULATOR, ICLR FAMILY"/>
    <property type="match status" value="1"/>
</dbReference>